<evidence type="ECO:0000256" key="2">
    <source>
        <dbReference type="SAM" id="Phobius"/>
    </source>
</evidence>
<proteinExistence type="predicted"/>
<evidence type="ECO:0000313" key="5">
    <source>
        <dbReference type="Proteomes" id="UP000053841"/>
    </source>
</evidence>
<dbReference type="Proteomes" id="UP000053841">
    <property type="component" value="Unassembled WGS sequence"/>
</dbReference>
<dbReference type="PANTHER" id="PTHR34814:SF1">
    <property type="entry name" value="NITROSOGUANIDINE RESISTANCE PROTEIN SNG1"/>
    <property type="match status" value="1"/>
</dbReference>
<feature type="transmembrane region" description="Helical" evidence="2">
    <location>
        <begin position="74"/>
        <end position="95"/>
    </location>
</feature>
<dbReference type="InterPro" id="IPR053001">
    <property type="entry name" value="MNNG_permease-like"/>
</dbReference>
<feature type="compositionally biased region" description="Polar residues" evidence="1">
    <location>
        <begin position="14"/>
        <end position="25"/>
    </location>
</feature>
<dbReference type="GO" id="GO:0016020">
    <property type="term" value="C:membrane"/>
    <property type="evidence" value="ECO:0007669"/>
    <property type="project" value="TreeGrafter"/>
</dbReference>
<dbReference type="Pfam" id="PF12051">
    <property type="entry name" value="DUF3533"/>
    <property type="match status" value="1"/>
</dbReference>
<organism evidence="4 5">
    <name type="scientific">Cochliobolus carbonum (strain 26-R-13)</name>
    <name type="common">Maize leaf spot fungus</name>
    <name type="synonym">Bipolaris zeicola</name>
    <dbReference type="NCBI Taxonomy" id="930089"/>
    <lineage>
        <taxon>Eukaryota</taxon>
        <taxon>Fungi</taxon>
        <taxon>Dikarya</taxon>
        <taxon>Ascomycota</taxon>
        <taxon>Pezizomycotina</taxon>
        <taxon>Dothideomycetes</taxon>
        <taxon>Pleosporomycetidae</taxon>
        <taxon>Pleosporales</taxon>
        <taxon>Pleosporineae</taxon>
        <taxon>Pleosporaceae</taxon>
        <taxon>Bipolaris</taxon>
    </lineage>
</organism>
<reference evidence="4 5" key="1">
    <citation type="journal article" date="2013" name="PLoS Genet.">
        <title>Comparative genome structure, secondary metabolite, and effector coding capacity across Cochliobolus pathogens.</title>
        <authorList>
            <person name="Condon B.J."/>
            <person name="Leng Y."/>
            <person name="Wu D."/>
            <person name="Bushley K.E."/>
            <person name="Ohm R.A."/>
            <person name="Otillar R."/>
            <person name="Martin J."/>
            <person name="Schackwitz W."/>
            <person name="Grimwood J."/>
            <person name="MohdZainudin N."/>
            <person name="Xue C."/>
            <person name="Wang R."/>
            <person name="Manning V.A."/>
            <person name="Dhillon B."/>
            <person name="Tu Z.J."/>
            <person name="Steffenson B.J."/>
            <person name="Salamov A."/>
            <person name="Sun H."/>
            <person name="Lowry S."/>
            <person name="LaButti K."/>
            <person name="Han J."/>
            <person name="Copeland A."/>
            <person name="Lindquist E."/>
            <person name="Barry K."/>
            <person name="Schmutz J."/>
            <person name="Baker S.E."/>
            <person name="Ciuffetti L.M."/>
            <person name="Grigoriev I.V."/>
            <person name="Zhong S."/>
            <person name="Turgeon B.G."/>
        </authorList>
    </citation>
    <scope>NUCLEOTIDE SEQUENCE [LARGE SCALE GENOMIC DNA]</scope>
    <source>
        <strain evidence="4 5">26-R-13</strain>
    </source>
</reference>
<feature type="transmembrane region" description="Helical" evidence="2">
    <location>
        <begin position="470"/>
        <end position="491"/>
    </location>
</feature>
<dbReference type="KEGG" id="bze:COCCADRAFT_91072"/>
<feature type="compositionally biased region" description="Basic and acidic residues" evidence="1">
    <location>
        <begin position="44"/>
        <end position="53"/>
    </location>
</feature>
<feature type="transmembrane region" description="Helical" evidence="2">
    <location>
        <begin position="378"/>
        <end position="398"/>
    </location>
</feature>
<feature type="region of interest" description="Disordered" evidence="1">
    <location>
        <begin position="1"/>
        <end position="59"/>
    </location>
</feature>
<feature type="transmembrane region" description="Helical" evidence="2">
    <location>
        <begin position="284"/>
        <end position="306"/>
    </location>
</feature>
<dbReference type="GeneID" id="19153098"/>
<gene>
    <name evidence="4" type="ORF">COCCADRAFT_91072</name>
</gene>
<sequence length="506" mass="57282">MPSMRLPRAFRSPAQINAEESTNGHPETGRGKTAPTEAENGNGNEKKSQEPNKEPVGFWHPDLRQVRNRAFAKWIITTSFLMAFVLAVLSIYWGVFFQVEQRLDHLLVYVVDMDGATPYDSTGNAPFVGPAIMQLVQQQLSSGQPTLGWGIRPASDFNNDPMRVREAVYEWDAWAAIVINPNASALLYSAIANGNSSYEPLGACQLIYQDSRDDTNWYDFMLPLISAFMTEAQSMVGRQWAQMVLQNASDPSILSNMQSVPQAINPAIGFSEFNLRPFFPYTSIPAVSIGLIYLIIISFFSFSFYMPIHMQYVTPTNHPPLKFSQLIVWRWCATISAYFMLSLAYSFVSMAFQINFFHTNSITSHTQATVESEGNPVAFGHATFAVYWMLNFLGMIALGLACENVAMVVGMPWMGLFLIFWVITNVSTSFYDIEIAPAFYRWGYAWPLHSIVEGSRSILFDLHSRLGLDFGILIAWGAMNTLFFPFCCYFMRWKNQKGIHEYWPLD</sequence>
<name>W6YI95_COCC2</name>
<feature type="transmembrane region" description="Helical" evidence="2">
    <location>
        <begin position="327"/>
        <end position="348"/>
    </location>
</feature>
<dbReference type="HOGENOM" id="CLU_020178_1_0_1"/>
<accession>W6YI95</accession>
<keyword evidence="2" id="KW-0472">Membrane</keyword>
<dbReference type="AlphaFoldDB" id="W6YI95"/>
<evidence type="ECO:0000259" key="3">
    <source>
        <dbReference type="Pfam" id="PF12051"/>
    </source>
</evidence>
<feature type="transmembrane region" description="Helical" evidence="2">
    <location>
        <begin position="405"/>
        <end position="423"/>
    </location>
</feature>
<dbReference type="RefSeq" id="XP_007710331.1">
    <property type="nucleotide sequence ID" value="XM_007712141.1"/>
</dbReference>
<dbReference type="OrthoDB" id="2140105at2759"/>
<dbReference type="InterPro" id="IPR022703">
    <property type="entry name" value="DUF3533"/>
</dbReference>
<dbReference type="PANTHER" id="PTHR34814">
    <property type="entry name" value="NITROSOGUANIDINE RESISTANCE PROTEIN SNG1"/>
    <property type="match status" value="1"/>
</dbReference>
<protein>
    <recommendedName>
        <fullName evidence="3">DUF3533 domain-containing protein</fullName>
    </recommendedName>
</protein>
<dbReference type="eggNOG" id="ENOG502QUA0">
    <property type="taxonomic scope" value="Eukaryota"/>
</dbReference>
<dbReference type="EMBL" id="KI964576">
    <property type="protein sequence ID" value="EUC35369.1"/>
    <property type="molecule type" value="Genomic_DNA"/>
</dbReference>
<evidence type="ECO:0000256" key="1">
    <source>
        <dbReference type="SAM" id="MobiDB-lite"/>
    </source>
</evidence>
<keyword evidence="5" id="KW-1185">Reference proteome</keyword>
<evidence type="ECO:0000313" key="4">
    <source>
        <dbReference type="EMBL" id="EUC35369.1"/>
    </source>
</evidence>
<keyword evidence="2" id="KW-0812">Transmembrane</keyword>
<feature type="domain" description="DUF3533" evidence="3">
    <location>
        <begin position="80"/>
        <end position="482"/>
    </location>
</feature>
<keyword evidence="2" id="KW-1133">Transmembrane helix</keyword>